<evidence type="ECO:0000313" key="2">
    <source>
        <dbReference type="EMBL" id="RKF77907.1"/>
    </source>
</evidence>
<proteinExistence type="predicted"/>
<evidence type="ECO:0000256" key="1">
    <source>
        <dbReference type="SAM" id="MobiDB-lite"/>
    </source>
</evidence>
<feature type="region of interest" description="Disordered" evidence="1">
    <location>
        <begin position="57"/>
        <end position="81"/>
    </location>
</feature>
<dbReference type="EMBL" id="MCBR01006001">
    <property type="protein sequence ID" value="RKF77907.1"/>
    <property type="molecule type" value="Genomic_DNA"/>
</dbReference>
<protein>
    <submittedName>
        <fullName evidence="2">Uncharacterized protein</fullName>
    </submittedName>
</protein>
<feature type="non-terminal residue" evidence="2">
    <location>
        <position position="81"/>
    </location>
</feature>
<sequence>MSSPLSCGPPPPAAIYPDISTAFAAIQSHAKDNGYAFIVRDRKPTRVLYLCDRAGKYDNRGKKAGVNESNRRRQTSSKKTD</sequence>
<dbReference type="AlphaFoldDB" id="A0A420ITQ6"/>
<evidence type="ECO:0000313" key="3">
    <source>
        <dbReference type="Proteomes" id="UP000285405"/>
    </source>
</evidence>
<dbReference type="OrthoDB" id="4815524at2759"/>
<name>A0A420ITQ6_9PEZI</name>
<dbReference type="Proteomes" id="UP000285405">
    <property type="component" value="Unassembled WGS sequence"/>
</dbReference>
<comment type="caution">
    <text evidence="2">The sequence shown here is derived from an EMBL/GenBank/DDBJ whole genome shotgun (WGS) entry which is preliminary data.</text>
</comment>
<accession>A0A420ITQ6</accession>
<reference evidence="2 3" key="1">
    <citation type="journal article" date="2018" name="BMC Genomics">
        <title>Comparative genome analyses reveal sequence features reflecting distinct modes of host-adaptation between dicot and monocot powdery mildew.</title>
        <authorList>
            <person name="Wu Y."/>
            <person name="Ma X."/>
            <person name="Pan Z."/>
            <person name="Kale S.D."/>
            <person name="Song Y."/>
            <person name="King H."/>
            <person name="Zhang Q."/>
            <person name="Presley C."/>
            <person name="Deng X."/>
            <person name="Wei C.I."/>
            <person name="Xiao S."/>
        </authorList>
    </citation>
    <scope>NUCLEOTIDE SEQUENCE [LARGE SCALE GENOMIC DNA]</scope>
    <source>
        <strain evidence="2">UCSC1</strain>
    </source>
</reference>
<organism evidence="2 3">
    <name type="scientific">Golovinomyces cichoracearum</name>
    <dbReference type="NCBI Taxonomy" id="62708"/>
    <lineage>
        <taxon>Eukaryota</taxon>
        <taxon>Fungi</taxon>
        <taxon>Dikarya</taxon>
        <taxon>Ascomycota</taxon>
        <taxon>Pezizomycotina</taxon>
        <taxon>Leotiomycetes</taxon>
        <taxon>Erysiphales</taxon>
        <taxon>Erysiphaceae</taxon>
        <taxon>Golovinomyces</taxon>
    </lineage>
</organism>
<feature type="compositionally biased region" description="Basic residues" evidence="1">
    <location>
        <begin position="72"/>
        <end position="81"/>
    </location>
</feature>
<gene>
    <name evidence="2" type="ORF">GcC1_060050</name>
</gene>